<feature type="compositionally biased region" description="Basic and acidic residues" evidence="1">
    <location>
        <begin position="52"/>
        <end position="66"/>
    </location>
</feature>
<dbReference type="PROSITE" id="PS00028">
    <property type="entry name" value="ZINC_FINGER_C2H2_1"/>
    <property type="match status" value="1"/>
</dbReference>
<name>A0AAN8WMX8_HALRR</name>
<evidence type="ECO:0000256" key="1">
    <source>
        <dbReference type="SAM" id="MobiDB-lite"/>
    </source>
</evidence>
<evidence type="ECO:0000259" key="2">
    <source>
        <dbReference type="PROSITE" id="PS00028"/>
    </source>
</evidence>
<feature type="compositionally biased region" description="Polar residues" evidence="1">
    <location>
        <begin position="757"/>
        <end position="773"/>
    </location>
</feature>
<dbReference type="EMBL" id="JAXCGZ010017537">
    <property type="protein sequence ID" value="KAK7067967.1"/>
    <property type="molecule type" value="Genomic_DNA"/>
</dbReference>
<comment type="caution">
    <text evidence="3">The sequence shown here is derived from an EMBL/GenBank/DDBJ whole genome shotgun (WGS) entry which is preliminary data.</text>
</comment>
<dbReference type="Proteomes" id="UP001381693">
    <property type="component" value="Unassembled WGS sequence"/>
</dbReference>
<reference evidence="3 4" key="1">
    <citation type="submission" date="2023-11" db="EMBL/GenBank/DDBJ databases">
        <title>Halocaridina rubra genome assembly.</title>
        <authorList>
            <person name="Smith C."/>
        </authorList>
    </citation>
    <scope>NUCLEOTIDE SEQUENCE [LARGE SCALE GENOMIC DNA]</scope>
    <source>
        <strain evidence="3">EP-1</strain>
        <tissue evidence="3">Whole</tissue>
    </source>
</reference>
<feature type="region of interest" description="Disordered" evidence="1">
    <location>
        <begin position="651"/>
        <end position="700"/>
    </location>
</feature>
<feature type="region of interest" description="Disordered" evidence="1">
    <location>
        <begin position="1"/>
        <end position="70"/>
    </location>
</feature>
<evidence type="ECO:0000313" key="4">
    <source>
        <dbReference type="Proteomes" id="UP001381693"/>
    </source>
</evidence>
<sequence length="917" mass="103310">MGSRRKQQANKREDGKRQRKSKRLQLKQQISKIEDGKRQRKSKRLQLKQQINKREDGKRQRKRSLEQRISIESPLSQLKISRARKISENKYPADQNSVYRNTYISENNSESKVLHLPQEEDSGRIPYNKNAIVQNSVYRNADSCEKNLENEFLGFQTQDLRQPSIYQQSAGYPDHALDSRADSTVAGCHTSELLFKSSWINEFDRSNTEIEESNCRGCQVPFYEDTHFNHPFSGRVYFDFNSQENVEQSTVSQVVLSPEYHLFSQQSSDIADNLPQVEHLPDINQSSLDSQLQHREYALHNPMNLPFVMVESDVGMADGGLGNILSVTSTILDPPDPGAEVCSLPSFVYERGQSLPHQEIHVHPTYAHHWMCESSYLPSMNRLQIDNGILRPGSRTLHETRLREYQETPSQQQSNEHHISSLQPLCVKGLGSSSVMLSQNDDSFRQVTSGACQGDVPDTISERELLTSYDQSSPDTQARLNEVTQQNQMHLSSSIGLKSGKMENGRLGSSYISRIFQAPINPTPIVSIQPPGLDPKKQTPQHYGFRLPPTYTQHRPCESTYHASINHSQVPRGERRRERLFLKNTRFEEYKRKSSFQQSFGPHLSAPKTLCSTVQERVSKPQGFLSTLISQNDGSCQSIPNAPQTHFPPATTAIPKNSDFHDLPSESTSHKSGSHKLSASLAGKGSSIRKGDKHGTVGIVPEKFPSRKISMNNYTSQRQLSSGVVKDGFVKPPSHMNRYIIHPVARVPRPPTVDLTKGSTSRSPQGTQDNFDQPQKPLFRLLYKCSLCTHVFYSQKGCQEHYNDCHLSHLNASDLAIPLLDLRNPNHKKLVASLRRCLSIPSMRTGDSGDVLLEEAYASYSNSIASLYDGGVGVCGGYVCPVLECLLLTPPHLIQARFNNFYRLCIHFCAGKSSFSC</sequence>
<evidence type="ECO:0000313" key="3">
    <source>
        <dbReference type="EMBL" id="KAK7067967.1"/>
    </source>
</evidence>
<keyword evidence="4" id="KW-1185">Reference proteome</keyword>
<accession>A0AAN8WMX8</accession>
<gene>
    <name evidence="3" type="ORF">SK128_002868</name>
</gene>
<feature type="compositionally biased region" description="Polar residues" evidence="1">
    <location>
        <begin position="665"/>
        <end position="677"/>
    </location>
</feature>
<dbReference type="InterPro" id="IPR013087">
    <property type="entry name" value="Znf_C2H2_type"/>
</dbReference>
<organism evidence="3 4">
    <name type="scientific">Halocaridina rubra</name>
    <name type="common">Hawaiian red shrimp</name>
    <dbReference type="NCBI Taxonomy" id="373956"/>
    <lineage>
        <taxon>Eukaryota</taxon>
        <taxon>Metazoa</taxon>
        <taxon>Ecdysozoa</taxon>
        <taxon>Arthropoda</taxon>
        <taxon>Crustacea</taxon>
        <taxon>Multicrustacea</taxon>
        <taxon>Malacostraca</taxon>
        <taxon>Eumalacostraca</taxon>
        <taxon>Eucarida</taxon>
        <taxon>Decapoda</taxon>
        <taxon>Pleocyemata</taxon>
        <taxon>Caridea</taxon>
        <taxon>Atyoidea</taxon>
        <taxon>Atyidae</taxon>
        <taxon>Halocaridina</taxon>
    </lineage>
</organism>
<proteinExistence type="predicted"/>
<feature type="domain" description="C2H2-type" evidence="2">
    <location>
        <begin position="785"/>
        <end position="806"/>
    </location>
</feature>
<protein>
    <recommendedName>
        <fullName evidence="2">C2H2-type domain-containing protein</fullName>
    </recommendedName>
</protein>
<feature type="region of interest" description="Disordered" evidence="1">
    <location>
        <begin position="748"/>
        <end position="773"/>
    </location>
</feature>
<dbReference type="AlphaFoldDB" id="A0AAN8WMX8"/>